<dbReference type="PANTHER" id="PTHR41795:SF1">
    <property type="entry name" value="EXOPOLYSACCHARIDE SYNTHESIS PROTEIN"/>
    <property type="match status" value="1"/>
</dbReference>
<keyword evidence="3" id="KW-1185">Reference proteome</keyword>
<organism evidence="2 3">
    <name type="scientific">Devosia lucknowensis</name>
    <dbReference type="NCBI Taxonomy" id="1096929"/>
    <lineage>
        <taxon>Bacteria</taxon>
        <taxon>Pseudomonadati</taxon>
        <taxon>Pseudomonadota</taxon>
        <taxon>Alphaproteobacteria</taxon>
        <taxon>Hyphomicrobiales</taxon>
        <taxon>Devosiaceae</taxon>
        <taxon>Devosia</taxon>
    </lineage>
</organism>
<proteinExistence type="predicted"/>
<dbReference type="PIRSF" id="PIRSF033239">
    <property type="entry name" value="ExoD"/>
    <property type="match status" value="1"/>
</dbReference>
<feature type="transmembrane region" description="Helical" evidence="1">
    <location>
        <begin position="133"/>
        <end position="166"/>
    </location>
</feature>
<evidence type="ECO:0000256" key="1">
    <source>
        <dbReference type="SAM" id="Phobius"/>
    </source>
</evidence>
<dbReference type="InterPro" id="IPR010331">
    <property type="entry name" value="ExoD"/>
</dbReference>
<keyword evidence="1" id="KW-0812">Transmembrane</keyword>
<sequence length="195" mass="20664">MTDTQEGTLGKLVRKVEERADAGEKVSIGLIREIAGQRAAGPMLLLPALIVVSPLSIIPGLPTMVGLNTVLVAAQVALGREQVWLPKWLTERCISAKHAKKLLKFLGPVSRVADGVVKPRASFLTGALMRRTGAVVCILVGCIMPLLEFIPFTSTWAATVIAIYALSITARDGLLAVAWAGLVAGLVTLAWTFLG</sequence>
<name>A0A1Y6FLN6_9HYPH</name>
<dbReference type="PANTHER" id="PTHR41795">
    <property type="entry name" value="EXOPOLYSACCHARIDE SYNTHESIS PROTEIN"/>
    <property type="match status" value="1"/>
</dbReference>
<dbReference type="EMBL" id="FXWK01000001">
    <property type="protein sequence ID" value="SMQ75775.1"/>
    <property type="molecule type" value="Genomic_DNA"/>
</dbReference>
<dbReference type="Proteomes" id="UP000194474">
    <property type="component" value="Unassembled WGS sequence"/>
</dbReference>
<dbReference type="OrthoDB" id="7949130at2"/>
<reference evidence="3" key="1">
    <citation type="submission" date="2017-04" db="EMBL/GenBank/DDBJ databases">
        <authorList>
            <person name="Varghese N."/>
            <person name="Submissions S."/>
        </authorList>
    </citation>
    <scope>NUCLEOTIDE SEQUENCE [LARGE SCALE GENOMIC DNA]</scope>
</reference>
<protein>
    <submittedName>
        <fullName evidence="2">Uncharacterized conserved protein</fullName>
    </submittedName>
</protein>
<dbReference type="Pfam" id="PF06055">
    <property type="entry name" value="ExoD"/>
    <property type="match status" value="1"/>
</dbReference>
<dbReference type="RefSeq" id="WP_086470647.1">
    <property type="nucleotide sequence ID" value="NZ_FXWK01000001.1"/>
</dbReference>
<evidence type="ECO:0000313" key="3">
    <source>
        <dbReference type="Proteomes" id="UP000194474"/>
    </source>
</evidence>
<keyword evidence="1" id="KW-0472">Membrane</keyword>
<evidence type="ECO:0000313" key="2">
    <source>
        <dbReference type="EMBL" id="SMQ75775.1"/>
    </source>
</evidence>
<accession>A0A1Y6FLN6</accession>
<keyword evidence="1" id="KW-1133">Transmembrane helix</keyword>
<gene>
    <name evidence="2" type="ORF">SAMN06295905_2430</name>
</gene>
<dbReference type="AlphaFoldDB" id="A0A1Y6FLN6"/>
<feature type="transmembrane region" description="Helical" evidence="1">
    <location>
        <begin position="173"/>
        <end position="194"/>
    </location>
</feature>